<dbReference type="PANTHER" id="PTHR46401">
    <property type="entry name" value="GLYCOSYLTRANSFERASE WBBK-RELATED"/>
    <property type="match status" value="1"/>
</dbReference>
<gene>
    <name evidence="4" type="ORF">UX73_C0009G0008</name>
</gene>
<dbReference type="SUPFAM" id="SSF53756">
    <property type="entry name" value="UDP-Glycosyltransferase/glycogen phosphorylase"/>
    <property type="match status" value="1"/>
</dbReference>
<dbReference type="Pfam" id="PF00534">
    <property type="entry name" value="Glycos_transf_1"/>
    <property type="match status" value="1"/>
</dbReference>
<evidence type="ECO:0000259" key="3">
    <source>
        <dbReference type="Pfam" id="PF13439"/>
    </source>
</evidence>
<keyword evidence="1 4" id="KW-0808">Transferase</keyword>
<dbReference type="InterPro" id="IPR028098">
    <property type="entry name" value="Glyco_trans_4-like_N"/>
</dbReference>
<dbReference type="STRING" id="1619122.UX73_C0009G0008"/>
<dbReference type="EMBL" id="LCNH01000009">
    <property type="protein sequence ID" value="KKU51024.1"/>
    <property type="molecule type" value="Genomic_DNA"/>
</dbReference>
<dbReference type="InterPro" id="IPR001296">
    <property type="entry name" value="Glyco_trans_1"/>
</dbReference>
<feature type="domain" description="Glycosyl transferase family 1" evidence="2">
    <location>
        <begin position="185"/>
        <end position="333"/>
    </location>
</feature>
<dbReference type="AlphaFoldDB" id="A0A0G1R1I7"/>
<protein>
    <submittedName>
        <fullName evidence="4">Glycosyl transferase, group 1</fullName>
    </submittedName>
</protein>
<dbReference type="Proteomes" id="UP000034873">
    <property type="component" value="Unassembled WGS sequence"/>
</dbReference>
<dbReference type="GO" id="GO:0016757">
    <property type="term" value="F:glycosyltransferase activity"/>
    <property type="evidence" value="ECO:0007669"/>
    <property type="project" value="InterPro"/>
</dbReference>
<reference evidence="4 5" key="1">
    <citation type="journal article" date="2015" name="Nature">
        <title>rRNA introns, odd ribosomes, and small enigmatic genomes across a large radiation of phyla.</title>
        <authorList>
            <person name="Brown C.T."/>
            <person name="Hug L.A."/>
            <person name="Thomas B.C."/>
            <person name="Sharon I."/>
            <person name="Castelle C.J."/>
            <person name="Singh A."/>
            <person name="Wilkins M.J."/>
            <person name="Williams K.H."/>
            <person name="Banfield J.F."/>
        </authorList>
    </citation>
    <scope>NUCLEOTIDE SEQUENCE [LARGE SCALE GENOMIC DNA]</scope>
</reference>
<dbReference type="Pfam" id="PF13439">
    <property type="entry name" value="Glyco_transf_4"/>
    <property type="match status" value="1"/>
</dbReference>
<dbReference type="CDD" id="cd03809">
    <property type="entry name" value="GT4_MtfB-like"/>
    <property type="match status" value="1"/>
</dbReference>
<dbReference type="GO" id="GO:0009103">
    <property type="term" value="P:lipopolysaccharide biosynthetic process"/>
    <property type="evidence" value="ECO:0007669"/>
    <property type="project" value="TreeGrafter"/>
</dbReference>
<evidence type="ECO:0000313" key="5">
    <source>
        <dbReference type="Proteomes" id="UP000034873"/>
    </source>
</evidence>
<proteinExistence type="predicted"/>
<evidence type="ECO:0000259" key="2">
    <source>
        <dbReference type="Pfam" id="PF00534"/>
    </source>
</evidence>
<sequence>MVIGLNGQGLLAQNPAGPERYTYELYKALAQIDKENRYTILFEKQPPKQYIADLCQHNPNFSYKVLPKFISWTQVSLALYLVFNKTDVFFTPIHTLPIAALPYINAVSTIHGLEYAYAKNPIFIGQHEWFVAAFSKKVIVPSNAVKEALVKKKWPFVDDAKMEVIPEGVGKMFYKQSVAEINIVRNKYKLGNEPYLLFVSTINPRKNLPNTIAGFSMANLENAQLVVSGAGGQNWKEAYEAAKKYNVADRVKFIGMASDTDLPALYSGAKVFVSCSLDEGFGLPLLEAMACETRVVASDIPAYKELGLDLITYVNPNSKESIKDGILKSVDEPANEALRDRPRDSLFDAFSEPNNSNALKIRAAEFSWEQTARKTLAAFQNSVKNG</sequence>
<evidence type="ECO:0000256" key="1">
    <source>
        <dbReference type="ARBA" id="ARBA00022679"/>
    </source>
</evidence>
<accession>A0A0G1R1I7</accession>
<dbReference type="PANTHER" id="PTHR46401:SF2">
    <property type="entry name" value="GLYCOSYLTRANSFERASE WBBK-RELATED"/>
    <property type="match status" value="1"/>
</dbReference>
<evidence type="ECO:0000313" key="4">
    <source>
        <dbReference type="EMBL" id="KKU51024.1"/>
    </source>
</evidence>
<name>A0A0G1R1I7_UNCKA</name>
<comment type="caution">
    <text evidence="4">The sequence shown here is derived from an EMBL/GenBank/DDBJ whole genome shotgun (WGS) entry which is preliminary data.</text>
</comment>
<organism evidence="4 5">
    <name type="scientific">candidate division WWE3 bacterium GW2011_GWC1_47_10</name>
    <dbReference type="NCBI Taxonomy" id="1619122"/>
    <lineage>
        <taxon>Bacteria</taxon>
        <taxon>Katanobacteria</taxon>
    </lineage>
</organism>
<feature type="domain" description="Glycosyltransferase subfamily 4-like N-terminal" evidence="3">
    <location>
        <begin position="17"/>
        <end position="169"/>
    </location>
</feature>
<dbReference type="Gene3D" id="3.40.50.2000">
    <property type="entry name" value="Glycogen Phosphorylase B"/>
    <property type="match status" value="2"/>
</dbReference>